<dbReference type="STRING" id="3750.A0A498HTL6"/>
<dbReference type="SUPFAM" id="SSF64356">
    <property type="entry name" value="SNARE-like"/>
    <property type="match status" value="1"/>
</dbReference>
<comment type="similarity">
    <text evidence="2">Belongs to the adaptor complexes small subunit family.</text>
</comment>
<keyword evidence="4" id="KW-0653">Protein transport</keyword>
<keyword evidence="5" id="KW-0472">Membrane</keyword>
<comment type="caution">
    <text evidence="7">The sequence shown here is derived from an EMBL/GenBank/DDBJ whole genome shotgun (WGS) entry which is preliminary data.</text>
</comment>
<evidence type="ECO:0000313" key="7">
    <source>
        <dbReference type="EMBL" id="RXH73312.1"/>
    </source>
</evidence>
<dbReference type="InterPro" id="IPR011012">
    <property type="entry name" value="Longin-like_dom_sf"/>
</dbReference>
<dbReference type="Gene3D" id="3.30.450.60">
    <property type="match status" value="2"/>
</dbReference>
<feature type="domain" description="AP complex mu/sigma subunit" evidence="6">
    <location>
        <begin position="72"/>
        <end position="116"/>
    </location>
</feature>
<dbReference type="Proteomes" id="UP000290289">
    <property type="component" value="Chromosome 15"/>
</dbReference>
<dbReference type="GO" id="GO:0012505">
    <property type="term" value="C:endomembrane system"/>
    <property type="evidence" value="ECO:0007669"/>
    <property type="project" value="UniProtKB-SubCell"/>
</dbReference>
<gene>
    <name evidence="7" type="ORF">DVH24_012996</name>
</gene>
<reference evidence="7 8" key="1">
    <citation type="submission" date="2018-10" db="EMBL/GenBank/DDBJ databases">
        <title>A high-quality apple genome assembly.</title>
        <authorList>
            <person name="Hu J."/>
        </authorList>
    </citation>
    <scope>NUCLEOTIDE SEQUENCE [LARGE SCALE GENOMIC DNA]</scope>
    <source>
        <strain evidence="8">cv. HFTH1</strain>
        <tissue evidence="7">Young leaf</tissue>
    </source>
</reference>
<comment type="subcellular location">
    <subcellularLocation>
        <location evidence="1">Endomembrane system</location>
    </subcellularLocation>
</comment>
<keyword evidence="8" id="KW-1185">Reference proteome</keyword>
<dbReference type="EMBL" id="RDQH01000341">
    <property type="protein sequence ID" value="RXH73312.1"/>
    <property type="molecule type" value="Genomic_DNA"/>
</dbReference>
<dbReference type="GO" id="GO:0015031">
    <property type="term" value="P:protein transport"/>
    <property type="evidence" value="ECO:0007669"/>
    <property type="project" value="UniProtKB-KW"/>
</dbReference>
<protein>
    <recommendedName>
        <fullName evidence="6">AP complex mu/sigma subunit domain-containing protein</fullName>
    </recommendedName>
</protein>
<dbReference type="AlphaFoldDB" id="A0A498HTL6"/>
<evidence type="ECO:0000256" key="3">
    <source>
        <dbReference type="ARBA" id="ARBA00022448"/>
    </source>
</evidence>
<evidence type="ECO:0000256" key="5">
    <source>
        <dbReference type="ARBA" id="ARBA00023136"/>
    </source>
</evidence>
<evidence type="ECO:0000259" key="6">
    <source>
        <dbReference type="Pfam" id="PF01217"/>
    </source>
</evidence>
<keyword evidence="3" id="KW-0813">Transport</keyword>
<evidence type="ECO:0000256" key="2">
    <source>
        <dbReference type="ARBA" id="ARBA00006972"/>
    </source>
</evidence>
<evidence type="ECO:0000256" key="4">
    <source>
        <dbReference type="ARBA" id="ARBA00022927"/>
    </source>
</evidence>
<sequence length="148" mass="17246">MLTKTINGDKSPLPKLSTPFFIFLFLLPPRDPLELRDDIAQRNHKRKGKLVAFVPKFWCSAVVNFSSFASTMNRQGKTRLAKYYVPLEDSEKHKVEYEVHRLVVNRDPKFTNFVEVYLILDEFILAGELQETSKKAIIERMGELEKLE</sequence>
<dbReference type="InterPro" id="IPR016635">
    <property type="entry name" value="AP_complex_ssu"/>
</dbReference>
<dbReference type="Pfam" id="PF01217">
    <property type="entry name" value="Clat_adaptor_s"/>
    <property type="match status" value="1"/>
</dbReference>
<name>A0A498HTL6_MALDO</name>
<dbReference type="InterPro" id="IPR022775">
    <property type="entry name" value="AP_mu_sigma_su"/>
</dbReference>
<organism evidence="7 8">
    <name type="scientific">Malus domestica</name>
    <name type="common">Apple</name>
    <name type="synonym">Pyrus malus</name>
    <dbReference type="NCBI Taxonomy" id="3750"/>
    <lineage>
        <taxon>Eukaryota</taxon>
        <taxon>Viridiplantae</taxon>
        <taxon>Streptophyta</taxon>
        <taxon>Embryophyta</taxon>
        <taxon>Tracheophyta</taxon>
        <taxon>Spermatophyta</taxon>
        <taxon>Magnoliopsida</taxon>
        <taxon>eudicotyledons</taxon>
        <taxon>Gunneridae</taxon>
        <taxon>Pentapetalae</taxon>
        <taxon>rosids</taxon>
        <taxon>fabids</taxon>
        <taxon>Rosales</taxon>
        <taxon>Rosaceae</taxon>
        <taxon>Amygdaloideae</taxon>
        <taxon>Maleae</taxon>
        <taxon>Malus</taxon>
    </lineage>
</organism>
<dbReference type="PANTHER" id="PTHR11753">
    <property type="entry name" value="ADAPTOR COMPLEXES SMALL SUBUNIT FAMILY"/>
    <property type="match status" value="1"/>
</dbReference>
<accession>A0A498HTL6</accession>
<evidence type="ECO:0000256" key="1">
    <source>
        <dbReference type="ARBA" id="ARBA00004308"/>
    </source>
</evidence>
<proteinExistence type="inferred from homology"/>
<evidence type="ECO:0000313" key="8">
    <source>
        <dbReference type="Proteomes" id="UP000290289"/>
    </source>
</evidence>